<evidence type="ECO:0000313" key="4">
    <source>
        <dbReference type="Proteomes" id="UP000023772"/>
    </source>
</evidence>
<dbReference type="STRING" id="1168034.FH5T_06655"/>
<reference evidence="3 5" key="2">
    <citation type="submission" date="2016-10" db="EMBL/GenBank/DDBJ databases">
        <authorList>
            <person name="de Groot N.N."/>
        </authorList>
    </citation>
    <scope>NUCLEOTIDE SEQUENCE [LARGE SCALE GENOMIC DNA]</scope>
    <source>
        <strain evidence="3 5">DSM 25947</strain>
    </source>
</reference>
<reference evidence="2 4" key="1">
    <citation type="submission" date="2014-03" db="EMBL/GenBank/DDBJ databases">
        <title>Complete genome sequence of a deeply braunched marine Bacteroidia bacterium Draconibacterium orientale type strain FH5T.</title>
        <authorList>
            <person name="Li X."/>
            <person name="Wang X."/>
            <person name="Xie Z."/>
            <person name="Du Z."/>
            <person name="Chen G."/>
        </authorList>
    </citation>
    <scope>NUCLEOTIDE SEQUENCE [LARGE SCALE GENOMIC DNA]</scope>
    <source>
        <strain evidence="2 4">FH5</strain>
    </source>
</reference>
<evidence type="ECO:0000313" key="2">
    <source>
        <dbReference type="EMBL" id="AHW59389.1"/>
    </source>
</evidence>
<gene>
    <name evidence="2" type="ORF">FH5T_06655</name>
    <name evidence="3" type="ORF">SAMN05444285_13921</name>
</gene>
<evidence type="ECO:0000313" key="5">
    <source>
        <dbReference type="Proteomes" id="UP000181981"/>
    </source>
</evidence>
<dbReference type="EMBL" id="FOHT01000039">
    <property type="protein sequence ID" value="SEU06449.1"/>
    <property type="molecule type" value="Genomic_DNA"/>
</dbReference>
<evidence type="ECO:0000259" key="1">
    <source>
        <dbReference type="Pfam" id="PF11845"/>
    </source>
</evidence>
<sequence>MTDKIYPIFLLFLCFACSPKLDKETYKKYENSGQEITANVQTVLLSNVGKAIQTGGTEYAVKFCNLEANSIVDSLKGVFDCDISRVSAKNRNPQNALSTGQEKQLWELFANEQLADTVLQNGNDLVYYKPIRTGMPACLKCHGNTETDINAATKAKLNELYPNDLATGYKLNDFRGLWKVEFKRQK</sequence>
<name>X5DEE8_9BACT</name>
<dbReference type="Proteomes" id="UP000181981">
    <property type="component" value="Unassembled WGS sequence"/>
</dbReference>
<organism evidence="3 5">
    <name type="scientific">Draconibacterium orientale</name>
    <dbReference type="NCBI Taxonomy" id="1168034"/>
    <lineage>
        <taxon>Bacteria</taxon>
        <taxon>Pseudomonadati</taxon>
        <taxon>Bacteroidota</taxon>
        <taxon>Bacteroidia</taxon>
        <taxon>Marinilabiliales</taxon>
        <taxon>Prolixibacteraceae</taxon>
        <taxon>Draconibacterium</taxon>
    </lineage>
</organism>
<dbReference type="eggNOG" id="COG3258">
    <property type="taxonomic scope" value="Bacteria"/>
</dbReference>
<dbReference type="RefSeq" id="WP_051567674.1">
    <property type="nucleotide sequence ID" value="NZ_FOHT01000039.1"/>
</dbReference>
<accession>X5DEE8</accession>
<protein>
    <recommendedName>
        <fullName evidence="1">Tll0287-like domain-containing protein</fullName>
    </recommendedName>
</protein>
<proteinExistence type="predicted"/>
<dbReference type="OrthoDB" id="1494333at2"/>
<dbReference type="HOGENOM" id="CLU_109783_0_0_10"/>
<dbReference type="Pfam" id="PF11845">
    <property type="entry name" value="Tll0287-like"/>
    <property type="match status" value="1"/>
</dbReference>
<dbReference type="Proteomes" id="UP000023772">
    <property type="component" value="Chromosome"/>
</dbReference>
<keyword evidence="4" id="KW-1185">Reference proteome</keyword>
<evidence type="ECO:0000313" key="3">
    <source>
        <dbReference type="EMBL" id="SEU06449.1"/>
    </source>
</evidence>
<dbReference type="InterPro" id="IPR021796">
    <property type="entry name" value="Tll0287-like_dom"/>
</dbReference>
<dbReference type="EMBL" id="CP007451">
    <property type="protein sequence ID" value="AHW59389.1"/>
    <property type="molecule type" value="Genomic_DNA"/>
</dbReference>
<dbReference type="KEGG" id="dori:FH5T_06655"/>
<feature type="domain" description="Tll0287-like" evidence="1">
    <location>
        <begin position="52"/>
        <end position="181"/>
    </location>
</feature>
<dbReference type="AlphaFoldDB" id="X5DEE8"/>